<evidence type="ECO:0000313" key="1">
    <source>
        <dbReference type="Proteomes" id="UP000887565"/>
    </source>
</evidence>
<reference evidence="2" key="1">
    <citation type="submission" date="2022-11" db="UniProtKB">
        <authorList>
            <consortium name="WormBaseParasite"/>
        </authorList>
    </citation>
    <scope>IDENTIFICATION</scope>
</reference>
<protein>
    <submittedName>
        <fullName evidence="2">Uncharacterized protein</fullName>
    </submittedName>
</protein>
<accession>A0A915JZV1</accession>
<dbReference type="WBParaSite" id="nRc.2.0.1.t32046-RA">
    <property type="protein sequence ID" value="nRc.2.0.1.t32046-RA"/>
    <property type="gene ID" value="nRc.2.0.1.g32046"/>
</dbReference>
<keyword evidence="1" id="KW-1185">Reference proteome</keyword>
<evidence type="ECO:0000313" key="2">
    <source>
        <dbReference type="WBParaSite" id="nRc.2.0.1.t32046-RA"/>
    </source>
</evidence>
<organism evidence="1 2">
    <name type="scientific">Romanomermis culicivorax</name>
    <name type="common">Nematode worm</name>
    <dbReference type="NCBI Taxonomy" id="13658"/>
    <lineage>
        <taxon>Eukaryota</taxon>
        <taxon>Metazoa</taxon>
        <taxon>Ecdysozoa</taxon>
        <taxon>Nematoda</taxon>
        <taxon>Enoplea</taxon>
        <taxon>Dorylaimia</taxon>
        <taxon>Mermithida</taxon>
        <taxon>Mermithoidea</taxon>
        <taxon>Mermithidae</taxon>
        <taxon>Romanomermis</taxon>
    </lineage>
</organism>
<sequence>MGYLRLNCETTRRNATSEYMTGSQLHFSTAFDPDTNFDANFRPPVAALLDGAKTTNRRPPVVLDYHYLYRCHQAMKIVLGHWGLSFQPPSSYYLQCHCCCCCYDPYFGNCCCR</sequence>
<dbReference type="AlphaFoldDB" id="A0A915JZV1"/>
<dbReference type="Proteomes" id="UP000887565">
    <property type="component" value="Unplaced"/>
</dbReference>
<name>A0A915JZV1_ROMCU</name>
<proteinExistence type="predicted"/>